<comment type="caution">
    <text evidence="1">The sequence shown here is derived from an EMBL/GenBank/DDBJ whole genome shotgun (WGS) entry which is preliminary data.</text>
</comment>
<reference evidence="1" key="1">
    <citation type="submission" date="2023-10" db="EMBL/GenBank/DDBJ databases">
        <authorList>
            <person name="Rodriguez Cubillos JULIANA M."/>
            <person name="De Vega J."/>
        </authorList>
    </citation>
    <scope>NUCLEOTIDE SEQUENCE</scope>
</reference>
<sequence length="382" mass="43305">MTSLSLNVGNFITLKLNPTNYPLWREQALALAESQDLVGHLTNEDPAPTQFTTPDPNNTTNSEQFVPKITDEFVKWRKADRLLRGWIIGTLSEEALGLVVGIDTAHAVWSALKDAYAEDSQEREFTLRQQMTYFRKEENQTIGEHIRTFKGLCDSLAAIGKPIPDKEKVFYLLTSLGPDYETFTTTMLKPPRPSYSELISQLQSLDQRRNWFSSRNNMQNSLTPQMAFYGQQQRSRQNSSRNRGNSQTFTSTGRGFHAQQSSNQNKSHPTLTTQQRRPPPPGERRMTPAERELYRNEKCQYCDAVGHIAKICWWVPKKPTQSDDIPQALAALTLDNTIAETEWTSDTGASNHMTGKASMLSNIRQYSGTRNGGTNDYRETQG</sequence>
<name>A0ACB0KPR1_TRIPR</name>
<evidence type="ECO:0000313" key="2">
    <source>
        <dbReference type="Proteomes" id="UP001177021"/>
    </source>
</evidence>
<dbReference type="EMBL" id="CASHSV030000311">
    <property type="protein sequence ID" value="CAJ2658060.1"/>
    <property type="molecule type" value="Genomic_DNA"/>
</dbReference>
<evidence type="ECO:0000313" key="1">
    <source>
        <dbReference type="EMBL" id="CAJ2658060.1"/>
    </source>
</evidence>
<gene>
    <name evidence="1" type="ORF">MILVUS5_LOCUS24510</name>
</gene>
<keyword evidence="2" id="KW-1185">Reference proteome</keyword>
<protein>
    <submittedName>
        <fullName evidence="1">Uncharacterized protein</fullName>
    </submittedName>
</protein>
<accession>A0ACB0KPR1</accession>
<organism evidence="1 2">
    <name type="scientific">Trifolium pratense</name>
    <name type="common">Red clover</name>
    <dbReference type="NCBI Taxonomy" id="57577"/>
    <lineage>
        <taxon>Eukaryota</taxon>
        <taxon>Viridiplantae</taxon>
        <taxon>Streptophyta</taxon>
        <taxon>Embryophyta</taxon>
        <taxon>Tracheophyta</taxon>
        <taxon>Spermatophyta</taxon>
        <taxon>Magnoliopsida</taxon>
        <taxon>eudicotyledons</taxon>
        <taxon>Gunneridae</taxon>
        <taxon>Pentapetalae</taxon>
        <taxon>rosids</taxon>
        <taxon>fabids</taxon>
        <taxon>Fabales</taxon>
        <taxon>Fabaceae</taxon>
        <taxon>Papilionoideae</taxon>
        <taxon>50 kb inversion clade</taxon>
        <taxon>NPAAA clade</taxon>
        <taxon>Hologalegina</taxon>
        <taxon>IRL clade</taxon>
        <taxon>Trifolieae</taxon>
        <taxon>Trifolium</taxon>
    </lineage>
</organism>
<proteinExistence type="predicted"/>
<dbReference type="Proteomes" id="UP001177021">
    <property type="component" value="Unassembled WGS sequence"/>
</dbReference>